<evidence type="ECO:0000256" key="3">
    <source>
        <dbReference type="ARBA" id="ARBA00007078"/>
    </source>
</evidence>
<evidence type="ECO:0000256" key="14">
    <source>
        <dbReference type="ARBA" id="ARBA00048359"/>
    </source>
</evidence>
<evidence type="ECO:0000256" key="5">
    <source>
        <dbReference type="ARBA" id="ARBA00022490"/>
    </source>
</evidence>
<evidence type="ECO:0000256" key="1">
    <source>
        <dbReference type="ARBA" id="ARBA00001947"/>
    </source>
</evidence>
<keyword evidence="10 15" id="KW-0067">ATP-binding</keyword>
<evidence type="ECO:0000256" key="15">
    <source>
        <dbReference type="HAMAP-Rule" id="MF_02003"/>
    </source>
</evidence>
<evidence type="ECO:0000313" key="18">
    <source>
        <dbReference type="EMBL" id="XCH32570.1"/>
    </source>
</evidence>
<comment type="cofactor">
    <cofactor evidence="1 15">
        <name>Zn(2+)</name>
        <dbReference type="ChEBI" id="CHEBI:29105"/>
    </cofactor>
</comment>
<dbReference type="PRINTS" id="PR00984">
    <property type="entry name" value="TRNASYNTHILE"/>
</dbReference>
<dbReference type="Gene3D" id="3.40.50.620">
    <property type="entry name" value="HUPs"/>
    <property type="match status" value="2"/>
</dbReference>
<dbReference type="CDD" id="cd07961">
    <property type="entry name" value="Anticodon_Ia_Ile_ABEc"/>
    <property type="match status" value="1"/>
</dbReference>
<comment type="domain">
    <text evidence="15">IleRS has two distinct active sites: one for aminoacylation and one for editing. The misactivated valine is translocated from the active site to the editing site, which sterically excludes the correctly activated isoleucine. The single editing site contains two valyl binding pockets, one specific for each substrate (Val-AMP or Val-tRNA(Ile)).</text>
</comment>
<dbReference type="InterPro" id="IPR009008">
    <property type="entry name" value="Val/Leu/Ile-tRNA-synth_edit"/>
</dbReference>
<feature type="binding site" evidence="15">
    <location>
        <position position="627"/>
    </location>
    <ligand>
        <name>ATP</name>
        <dbReference type="ChEBI" id="CHEBI:30616"/>
    </ligand>
</feature>
<dbReference type="Pfam" id="PF00133">
    <property type="entry name" value="tRNA-synt_1"/>
    <property type="match status" value="1"/>
</dbReference>
<feature type="short sequence motif" description="'HIGH' region" evidence="15">
    <location>
        <begin position="48"/>
        <end position="58"/>
    </location>
</feature>
<feature type="domain" description="Methionyl/Valyl/Leucyl/Isoleucyl-tRNA synthetase anticodon-binding" evidence="17">
    <location>
        <begin position="709"/>
        <end position="858"/>
    </location>
</feature>
<dbReference type="SUPFAM" id="SSF52374">
    <property type="entry name" value="Nucleotidylyl transferase"/>
    <property type="match status" value="1"/>
</dbReference>
<dbReference type="Pfam" id="PF08264">
    <property type="entry name" value="Anticodon_1"/>
    <property type="match status" value="1"/>
</dbReference>
<evidence type="ECO:0000256" key="13">
    <source>
        <dbReference type="ARBA" id="ARBA00025217"/>
    </source>
</evidence>
<dbReference type="SUPFAM" id="SSF50677">
    <property type="entry name" value="ValRS/IleRS/LeuRS editing domain"/>
    <property type="match status" value="1"/>
</dbReference>
<gene>
    <name evidence="15 18" type="primary">ileS</name>
    <name evidence="18" type="ORF">ABV300_05185</name>
</gene>
<dbReference type="InterPro" id="IPR014729">
    <property type="entry name" value="Rossmann-like_a/b/a_fold"/>
</dbReference>
<evidence type="ECO:0000256" key="9">
    <source>
        <dbReference type="ARBA" id="ARBA00022833"/>
    </source>
</evidence>
<dbReference type="CDD" id="cd00818">
    <property type="entry name" value="IleRS_core"/>
    <property type="match status" value="1"/>
</dbReference>
<dbReference type="HAMAP" id="MF_02003">
    <property type="entry name" value="Ile_tRNA_synth_type2"/>
    <property type="match status" value="1"/>
</dbReference>
<evidence type="ECO:0000259" key="17">
    <source>
        <dbReference type="Pfam" id="PF08264"/>
    </source>
</evidence>
<sequence>MFLPVSSRVSFPEIEEKILKLWTAGDIFKRSVESRNGRKRFTLYEGPPTANGRPGIHHVLSRVFKDVMPRYKTMKGYYAPRIGGWDTHGLPVELEVEKALGFKSKTDIESFGIAEFNKKCRESVFKYVEDWKGLTERVGYWVDLEHAYITMNNEYIETGWWVVKQLWDKGLVYQGHKVTPHCPRCGTSLSSHEVALGYEENTEDPSVYVKFIIEPAGMAGPLAAFADKPFSLLAWTTTPWTLPANTALAVCGTAEYAVLDMGDEYLVLATERLEANGLHNAHQAGRISGCNLVGLQYRPLFDPFDNGVPVYRLAATGMTASEPGEILYPVITTDYVSMEDGTGIVHTAPAYGEVDYESGVRHGLYFIHHVDLQGKITGSYPGAGKFVKAADPLITRALKDRHLIQKDEKIHHTYPFCWRCATPLLYFAKQSWYIRTTARKADLIENNERINWYPEHIKRGRFGDWLQNNVDWAFSRERYWGTPVPVWRCDKCQASDCIGGLDELRFKPGFTGFPEPLDLHRPFVDDIAYDCQKCGGRMRRVTDVIDCWFDSGAMPVAQQHYPFDPESRSIFKDGRFPADFICEGIDQTRGWFYSLHALSTLLFGQPSFKNVISLGLILDEKGEKMSKTRGNVVLPETVINKHGADAVRWYLLTASPAGNTRRFSEKLVGEVTRSFISTLWNTYSFFVLYANIDNFSPGTQKYGIASELDRWILSELNQLITEVTADLDAYDPVSAGRAIEAFVDYLSNWYVRRSRRRFWKSESDADKLSAYNTLYECLVKLSKLVAPFMPFLAEEIYQNLIAGNEAGKFDSVHLCDYPEAETNSIDNALSGSMRLAMKASSVGRAARAQAAIKVRQPLTDAVIVGLSQNELSGLEKLADAITEELNVKTLRFASDAGLINTDEYSTVTDGPVTVGINKRLTPELVDEGLVREITHRIQGLRKTAGFDIADTISTFFETDSETERVMEAWSGYVARETLSRELVKGVPDDPGITAETFKLEGHAIKLGVRKVT</sequence>
<evidence type="ECO:0000256" key="10">
    <source>
        <dbReference type="ARBA" id="ARBA00022840"/>
    </source>
</evidence>
<feature type="short sequence motif" description="'KMSKS' region" evidence="15">
    <location>
        <begin position="624"/>
        <end position="628"/>
    </location>
</feature>
<dbReference type="EC" id="6.1.1.5" evidence="15"/>
<dbReference type="Gene3D" id="3.90.740.10">
    <property type="entry name" value="Valyl/Leucyl/Isoleucyl-tRNA synthetase, editing domain"/>
    <property type="match status" value="1"/>
</dbReference>
<dbReference type="GO" id="GO:0000049">
    <property type="term" value="F:tRNA binding"/>
    <property type="evidence" value="ECO:0007669"/>
    <property type="project" value="InterPro"/>
</dbReference>
<dbReference type="EMBL" id="CP159307">
    <property type="protein sequence ID" value="XCH32570.1"/>
    <property type="molecule type" value="Genomic_DNA"/>
</dbReference>
<evidence type="ECO:0000256" key="6">
    <source>
        <dbReference type="ARBA" id="ARBA00022598"/>
    </source>
</evidence>
<comment type="subcellular location">
    <subcellularLocation>
        <location evidence="2 15">Cytoplasm</location>
    </subcellularLocation>
</comment>
<dbReference type="PANTHER" id="PTHR42780:SF1">
    <property type="entry name" value="ISOLEUCINE--TRNA LIGASE, CYTOPLASMIC"/>
    <property type="match status" value="1"/>
</dbReference>
<accession>A0AAU8G8A4</accession>
<dbReference type="GO" id="GO:0002161">
    <property type="term" value="F:aminoacyl-tRNA deacylase activity"/>
    <property type="evidence" value="ECO:0007669"/>
    <property type="project" value="InterPro"/>
</dbReference>
<keyword evidence="5 15" id="KW-0963">Cytoplasm</keyword>
<comment type="subunit">
    <text evidence="4 15">Monomer.</text>
</comment>
<name>A0AAU8G8A4_9CHLR</name>
<dbReference type="GO" id="GO:0006428">
    <property type="term" value="P:isoleucyl-tRNA aminoacylation"/>
    <property type="evidence" value="ECO:0007669"/>
    <property type="project" value="UniProtKB-UniRule"/>
</dbReference>
<comment type="catalytic activity">
    <reaction evidence="14 15">
        <text>tRNA(Ile) + L-isoleucine + ATP = L-isoleucyl-tRNA(Ile) + AMP + diphosphate</text>
        <dbReference type="Rhea" id="RHEA:11060"/>
        <dbReference type="Rhea" id="RHEA-COMP:9666"/>
        <dbReference type="Rhea" id="RHEA-COMP:9695"/>
        <dbReference type="ChEBI" id="CHEBI:30616"/>
        <dbReference type="ChEBI" id="CHEBI:33019"/>
        <dbReference type="ChEBI" id="CHEBI:58045"/>
        <dbReference type="ChEBI" id="CHEBI:78442"/>
        <dbReference type="ChEBI" id="CHEBI:78528"/>
        <dbReference type="ChEBI" id="CHEBI:456215"/>
        <dbReference type="EC" id="6.1.1.5"/>
    </reaction>
</comment>
<dbReference type="Pfam" id="PF19302">
    <property type="entry name" value="DUF5915"/>
    <property type="match status" value="1"/>
</dbReference>
<dbReference type="Gene3D" id="1.10.730.10">
    <property type="entry name" value="Isoleucyl-tRNA Synthetase, Domain 1"/>
    <property type="match status" value="1"/>
</dbReference>
<dbReference type="GO" id="GO:0004822">
    <property type="term" value="F:isoleucine-tRNA ligase activity"/>
    <property type="evidence" value="ECO:0007669"/>
    <property type="project" value="UniProtKB-UniRule"/>
</dbReference>
<evidence type="ECO:0000256" key="2">
    <source>
        <dbReference type="ARBA" id="ARBA00004496"/>
    </source>
</evidence>
<dbReference type="GO" id="GO:0008270">
    <property type="term" value="F:zinc ion binding"/>
    <property type="evidence" value="ECO:0007669"/>
    <property type="project" value="UniProtKB-UniRule"/>
</dbReference>
<evidence type="ECO:0000256" key="4">
    <source>
        <dbReference type="ARBA" id="ARBA00011245"/>
    </source>
</evidence>
<reference evidence="18" key="1">
    <citation type="submission" date="2024-06" db="EMBL/GenBank/DDBJ databases">
        <title>A Novel Isolate, Dehalogenimonas sp. Strain 4OHTPN, Dechlorinates Aromatic 4 Hydroxy chlorothalonil by a Novel Reductive Dehalogenase.</title>
        <authorList>
            <person name="Liu G."/>
        </authorList>
    </citation>
    <scope>NUCLEOTIDE SEQUENCE</scope>
    <source>
        <strain evidence="18">4OHTPN</strain>
    </source>
</reference>
<dbReference type="InterPro" id="IPR002301">
    <property type="entry name" value="Ile-tRNA-ligase"/>
</dbReference>
<dbReference type="InterPro" id="IPR002300">
    <property type="entry name" value="aa-tRNA-synth_Ia"/>
</dbReference>
<keyword evidence="11 15" id="KW-0648">Protein biosynthesis</keyword>
<dbReference type="AlphaFoldDB" id="A0AAU8G8A4"/>
<dbReference type="RefSeq" id="WP_353713843.1">
    <property type="nucleotide sequence ID" value="NZ_CP159307.1"/>
</dbReference>
<evidence type="ECO:0000256" key="11">
    <source>
        <dbReference type="ARBA" id="ARBA00022917"/>
    </source>
</evidence>
<dbReference type="NCBIfam" id="TIGR00392">
    <property type="entry name" value="ileS"/>
    <property type="match status" value="1"/>
</dbReference>
<dbReference type="PANTHER" id="PTHR42780">
    <property type="entry name" value="SOLEUCYL-TRNA SYNTHETASE"/>
    <property type="match status" value="1"/>
</dbReference>
<evidence type="ECO:0000256" key="8">
    <source>
        <dbReference type="ARBA" id="ARBA00022741"/>
    </source>
</evidence>
<comment type="function">
    <text evidence="13 15">Catalyzes the attachment of isoleucine to tRNA(Ile). As IleRS can inadvertently accommodate and process structurally similar amino acids such as valine, to avoid such errors it has two additional distinct tRNA(Ile)-dependent editing activities. One activity is designated as 'pretransfer' editing and involves the hydrolysis of activated Val-AMP. The other activity is designated 'posttransfer' editing and involves deacylation of mischarged Val-tRNA(Ile).</text>
</comment>
<dbReference type="FunFam" id="3.40.50.620:FF:000063">
    <property type="entry name" value="Isoleucine--tRNA ligase"/>
    <property type="match status" value="1"/>
</dbReference>
<evidence type="ECO:0000256" key="12">
    <source>
        <dbReference type="ARBA" id="ARBA00023146"/>
    </source>
</evidence>
<proteinExistence type="inferred from homology"/>
<dbReference type="InterPro" id="IPR009080">
    <property type="entry name" value="tRNAsynth_Ia_anticodon-bd"/>
</dbReference>
<comment type="similarity">
    <text evidence="3 15">Belongs to the class-I aminoacyl-tRNA synthetase family. IleS type 2 subfamily.</text>
</comment>
<dbReference type="FunFam" id="3.40.50.620:FF:000075">
    <property type="entry name" value="Isoleucine--tRNA ligase"/>
    <property type="match status" value="1"/>
</dbReference>
<dbReference type="InterPro" id="IPR023586">
    <property type="entry name" value="Ile-tRNA-ligase_type2"/>
</dbReference>
<keyword evidence="8 15" id="KW-0547">Nucleotide-binding</keyword>
<evidence type="ECO:0000256" key="7">
    <source>
        <dbReference type="ARBA" id="ARBA00022723"/>
    </source>
</evidence>
<dbReference type="GO" id="GO:0005737">
    <property type="term" value="C:cytoplasm"/>
    <property type="evidence" value="ECO:0007669"/>
    <property type="project" value="UniProtKB-SubCell"/>
</dbReference>
<keyword evidence="6 15" id="KW-0436">Ligase</keyword>
<keyword evidence="7 15" id="KW-0479">Metal-binding</keyword>
<dbReference type="GO" id="GO:0005524">
    <property type="term" value="F:ATP binding"/>
    <property type="evidence" value="ECO:0007669"/>
    <property type="project" value="UniProtKB-UniRule"/>
</dbReference>
<dbReference type="InterPro" id="IPR033709">
    <property type="entry name" value="Anticodon_Ile_ABEc"/>
</dbReference>
<dbReference type="SUPFAM" id="SSF47323">
    <property type="entry name" value="Anticodon-binding domain of a subclass of class I aminoacyl-tRNA synthetases"/>
    <property type="match status" value="1"/>
</dbReference>
<dbReference type="InterPro" id="IPR013155">
    <property type="entry name" value="M/V/L/I-tRNA-synth_anticd-bd"/>
</dbReference>
<organism evidence="18">
    <name type="scientific">Dehalogenimonas sp. 4OHTPN</name>
    <dbReference type="NCBI Taxonomy" id="3166643"/>
    <lineage>
        <taxon>Bacteria</taxon>
        <taxon>Bacillati</taxon>
        <taxon>Chloroflexota</taxon>
        <taxon>Dehalococcoidia</taxon>
        <taxon>Dehalococcoidales</taxon>
        <taxon>Dehalococcoidaceae</taxon>
        <taxon>Dehalogenimonas</taxon>
    </lineage>
</organism>
<keyword evidence="12 15" id="KW-0030">Aminoacyl-tRNA synthetase</keyword>
<keyword evidence="9 15" id="KW-0862">Zinc</keyword>
<feature type="domain" description="Aminoacyl-tRNA synthetase class Ia" evidence="16">
    <location>
        <begin position="17"/>
        <end position="658"/>
    </location>
</feature>
<protein>
    <recommendedName>
        <fullName evidence="15">Isoleucine--tRNA ligase</fullName>
        <ecNumber evidence="15">6.1.1.5</ecNumber>
    </recommendedName>
    <alternativeName>
        <fullName evidence="15">Isoleucyl-tRNA synthetase</fullName>
        <shortName evidence="15">IleRS</shortName>
    </alternativeName>
</protein>
<evidence type="ECO:0000259" key="16">
    <source>
        <dbReference type="Pfam" id="PF00133"/>
    </source>
</evidence>